<feature type="binding site" evidence="3">
    <location>
        <begin position="759"/>
        <end position="766"/>
    </location>
    <ligand>
        <name>ATP</name>
        <dbReference type="ChEBI" id="CHEBI:30616"/>
    </ligand>
</feature>
<keyword evidence="4" id="KW-0175">Coiled coil</keyword>
<feature type="coiled-coil region" evidence="4">
    <location>
        <begin position="294"/>
        <end position="354"/>
    </location>
</feature>
<reference evidence="8 9" key="1">
    <citation type="submission" date="2019-02" db="EMBL/GenBank/DDBJ databases">
        <title>Deep-cultivation of Planctomycetes and their phenomic and genomic characterization uncovers novel biology.</title>
        <authorList>
            <person name="Wiegand S."/>
            <person name="Jogler M."/>
            <person name="Boedeker C."/>
            <person name="Pinto D."/>
            <person name="Vollmers J."/>
            <person name="Rivas-Marin E."/>
            <person name="Kohn T."/>
            <person name="Peeters S.H."/>
            <person name="Heuer A."/>
            <person name="Rast P."/>
            <person name="Oberbeckmann S."/>
            <person name="Bunk B."/>
            <person name="Jeske O."/>
            <person name="Meyerdierks A."/>
            <person name="Storesund J.E."/>
            <person name="Kallscheuer N."/>
            <person name="Luecker S."/>
            <person name="Lage O.M."/>
            <person name="Pohl T."/>
            <person name="Merkel B.J."/>
            <person name="Hornburger P."/>
            <person name="Mueller R.-W."/>
            <person name="Bruemmer F."/>
            <person name="Labrenz M."/>
            <person name="Spormann A.M."/>
            <person name="Op Den Camp H."/>
            <person name="Overmann J."/>
            <person name="Amann R."/>
            <person name="Jetten M.S.M."/>
            <person name="Mascher T."/>
            <person name="Medema M.H."/>
            <person name="Devos D.P."/>
            <person name="Kaster A.-K."/>
            <person name="Ovreas L."/>
            <person name="Rohde M."/>
            <person name="Galperin M.Y."/>
            <person name="Jogler C."/>
        </authorList>
    </citation>
    <scope>NUCLEOTIDE SEQUENCE [LARGE SCALE GENOMIC DNA]</scope>
    <source>
        <strain evidence="8 9">Pla144</strain>
    </source>
</reference>
<keyword evidence="6" id="KW-1133">Transmembrane helix</keyword>
<evidence type="ECO:0000256" key="5">
    <source>
        <dbReference type="SAM" id="MobiDB-lite"/>
    </source>
</evidence>
<dbReference type="EMBL" id="SJPS01000006">
    <property type="protein sequence ID" value="TWU23729.1"/>
    <property type="molecule type" value="Genomic_DNA"/>
</dbReference>
<keyword evidence="6" id="KW-0472">Membrane</keyword>
<proteinExistence type="predicted"/>
<sequence length="1294" mass="144417">MQKLQQLADTRAADEAYISKTLADKLAAAEKERELTLNRLTKQFTQQRRDLENEFSQAKLSAGQQHREAKAAISTKSEAEQNRIEVDYKQLLLGIERTHKEKQWEAMAVFDASKDTPQLLLDQAGKRINTRKSQVDALLRDANTLLQMRRLAKNIPEEEVHSPPQSPEATAEGTGEDQQQAALTELHQAVLALQAQKLPSLLFEDHRIVIWFILATIILLIPALIVSSFLSSSLWIGALLAPVIGGLVTGASYLILGPRAKRATLDAYNKIVLLVKDSRRCELQARQEAQARSRQEADAILERKQEGLNAAQEARQQALEVAEAKKQELLAESRGKLEEQLVKLESQLQDALDTSAEQYPPLLDQLAIDRQASCQENEDLYESCTTSAQSEHDTAWNAMAENWLTGFRKISDELGQMQAQCAQFFPDWSKTAWEDWQRLDVLPPVISFGKCALPLQAVKNGLSTDPRLVPEQTELMLPAWMSLTESPRLMITADGAGRRVAVELLQLIMLRFLTAAPAGKLRFSIIDPAALGENFATFMHLADYDEQLVGKRIWTDSRQIDERLSLLSDHMEKVLQKYLRNEFASIHEYNAHAGEVAEPFHVLVVANFPSGLSDASIRKIKTIAATGPRCGVYTVLSVDSSVKLPAEFSLDDMLNGAVHLDWANDRLRWRYPLFEKLTLKLDQLPPKNKLNEILRYAGEESRAASRVEVPFEVVAPGPEQIWTGSAAEELVVPIGRAGANELQSLRLGKGTAQHALISGKTGSGKSTLLHALVTNLALYYSPKEVEFYLVDFKKGVEFKTYATHKLPHARVIAIESEREFGVSVLERLDDELKSRGERFRSLGVQDLAGYRRESGEHLPRQLLVIDEFQELFVSDDKLAQDAALLLDRLVRQGRAFGIHVLLGSQTLAGAYSLARSTIGQMAVRIALECSEADAHLILSDDNSAARLLNRPGEAIYNDQNGMVEGNHLFQVVWLADRQRQQYLTEIRERQLAEEITSEPAIVFEGNLPANPLQNEALVELIACGSDLPIVEPTTWLGSAVRIEPPTQMTFRRQGGNHLLIVGQDEPLALGILSTAVATLASQFIKGNPHITILNGMRSESPDQGAWQKVADAIPGRVSVCSLRETPQVISRLADELSRRNADLDQEYQPQFVVIYDLAQFRDLRVTEKEFSFSVGSTNDDKPRATDDQFREILREGPAVGIHFLVWCDSQNSLTRALDRIAMREVDYRVALQMSPVDSTSLIDSPAAGRLGEHRAIFYRDDLGTSTKFRPYGRPSAEWLAWLAEQNAVRKVGRA</sequence>
<name>A0A5C6CLL1_9BACT</name>
<dbReference type="SMART" id="SM00382">
    <property type="entry name" value="AAA"/>
    <property type="match status" value="1"/>
</dbReference>
<evidence type="ECO:0000313" key="9">
    <source>
        <dbReference type="Proteomes" id="UP000318437"/>
    </source>
</evidence>
<keyword evidence="6" id="KW-0812">Transmembrane</keyword>
<dbReference type="PROSITE" id="PS50901">
    <property type="entry name" value="FTSK"/>
    <property type="match status" value="1"/>
</dbReference>
<dbReference type="InterPro" id="IPR050206">
    <property type="entry name" value="FtsK/SpoIIIE/SftA"/>
</dbReference>
<feature type="transmembrane region" description="Helical" evidence="6">
    <location>
        <begin position="235"/>
        <end position="256"/>
    </location>
</feature>
<feature type="region of interest" description="Disordered" evidence="5">
    <location>
        <begin position="154"/>
        <end position="178"/>
    </location>
</feature>
<dbReference type="PANTHER" id="PTHR22683:SF41">
    <property type="entry name" value="DNA TRANSLOCASE FTSK"/>
    <property type="match status" value="1"/>
</dbReference>
<protein>
    <submittedName>
        <fullName evidence="8">FtsK-like domain-containing protein</fullName>
    </submittedName>
</protein>
<evidence type="ECO:0000256" key="2">
    <source>
        <dbReference type="ARBA" id="ARBA00022840"/>
    </source>
</evidence>
<feature type="transmembrane region" description="Helical" evidence="6">
    <location>
        <begin position="208"/>
        <end position="229"/>
    </location>
</feature>
<keyword evidence="9" id="KW-1185">Reference proteome</keyword>
<evidence type="ECO:0000256" key="1">
    <source>
        <dbReference type="ARBA" id="ARBA00022741"/>
    </source>
</evidence>
<dbReference type="InterPro" id="IPR003593">
    <property type="entry name" value="AAA+_ATPase"/>
</dbReference>
<dbReference type="InterPro" id="IPR002543">
    <property type="entry name" value="FtsK_dom"/>
</dbReference>
<dbReference type="GO" id="GO:0005524">
    <property type="term" value="F:ATP binding"/>
    <property type="evidence" value="ECO:0007669"/>
    <property type="project" value="UniProtKB-UniRule"/>
</dbReference>
<gene>
    <name evidence="8" type="ORF">Pla144_39040</name>
</gene>
<evidence type="ECO:0000256" key="6">
    <source>
        <dbReference type="SAM" id="Phobius"/>
    </source>
</evidence>
<dbReference type="Gene3D" id="3.40.50.300">
    <property type="entry name" value="P-loop containing nucleotide triphosphate hydrolases"/>
    <property type="match status" value="3"/>
</dbReference>
<dbReference type="PANTHER" id="PTHR22683">
    <property type="entry name" value="SPORULATION PROTEIN RELATED"/>
    <property type="match status" value="1"/>
</dbReference>
<evidence type="ECO:0000256" key="4">
    <source>
        <dbReference type="SAM" id="Coils"/>
    </source>
</evidence>
<keyword evidence="1 3" id="KW-0547">Nucleotide-binding</keyword>
<evidence type="ECO:0000259" key="7">
    <source>
        <dbReference type="PROSITE" id="PS50901"/>
    </source>
</evidence>
<accession>A0A5C6CLL1</accession>
<dbReference type="SUPFAM" id="SSF52540">
    <property type="entry name" value="P-loop containing nucleoside triphosphate hydrolases"/>
    <property type="match status" value="1"/>
</dbReference>
<organism evidence="8 9">
    <name type="scientific">Bythopirellula polymerisocia</name>
    <dbReference type="NCBI Taxonomy" id="2528003"/>
    <lineage>
        <taxon>Bacteria</taxon>
        <taxon>Pseudomonadati</taxon>
        <taxon>Planctomycetota</taxon>
        <taxon>Planctomycetia</taxon>
        <taxon>Pirellulales</taxon>
        <taxon>Lacipirellulaceae</taxon>
        <taxon>Bythopirellula</taxon>
    </lineage>
</organism>
<dbReference type="Proteomes" id="UP000318437">
    <property type="component" value="Unassembled WGS sequence"/>
</dbReference>
<feature type="domain" description="FtsK" evidence="7">
    <location>
        <begin position="739"/>
        <end position="936"/>
    </location>
</feature>
<evidence type="ECO:0000313" key="8">
    <source>
        <dbReference type="EMBL" id="TWU23729.1"/>
    </source>
</evidence>
<evidence type="ECO:0000256" key="3">
    <source>
        <dbReference type="PROSITE-ProRule" id="PRU00289"/>
    </source>
</evidence>
<dbReference type="InterPro" id="IPR027417">
    <property type="entry name" value="P-loop_NTPase"/>
</dbReference>
<keyword evidence="2 3" id="KW-0067">ATP-binding</keyword>
<dbReference type="Pfam" id="PF01580">
    <property type="entry name" value="FtsK_SpoIIIE"/>
    <property type="match status" value="1"/>
</dbReference>
<dbReference type="GO" id="GO:0003677">
    <property type="term" value="F:DNA binding"/>
    <property type="evidence" value="ECO:0007669"/>
    <property type="project" value="InterPro"/>
</dbReference>
<comment type="caution">
    <text evidence="8">The sequence shown here is derived from an EMBL/GenBank/DDBJ whole genome shotgun (WGS) entry which is preliminary data.</text>
</comment>